<organism evidence="1 2">
    <name type="scientific">Leucogyrophana mollusca</name>
    <dbReference type="NCBI Taxonomy" id="85980"/>
    <lineage>
        <taxon>Eukaryota</taxon>
        <taxon>Fungi</taxon>
        <taxon>Dikarya</taxon>
        <taxon>Basidiomycota</taxon>
        <taxon>Agaricomycotina</taxon>
        <taxon>Agaricomycetes</taxon>
        <taxon>Agaricomycetidae</taxon>
        <taxon>Boletales</taxon>
        <taxon>Boletales incertae sedis</taxon>
        <taxon>Leucogyrophana</taxon>
    </lineage>
</organism>
<dbReference type="Proteomes" id="UP000790709">
    <property type="component" value="Unassembled WGS sequence"/>
</dbReference>
<keyword evidence="1" id="KW-0378">Hydrolase</keyword>
<dbReference type="EMBL" id="MU266388">
    <property type="protein sequence ID" value="KAH7926143.1"/>
    <property type="molecule type" value="Genomic_DNA"/>
</dbReference>
<name>A0ACB8BMQ2_9AGAM</name>
<reference evidence="1" key="1">
    <citation type="journal article" date="2021" name="New Phytol.">
        <title>Evolutionary innovations through gain and loss of genes in the ectomycorrhizal Boletales.</title>
        <authorList>
            <person name="Wu G."/>
            <person name="Miyauchi S."/>
            <person name="Morin E."/>
            <person name="Kuo A."/>
            <person name="Drula E."/>
            <person name="Varga T."/>
            <person name="Kohler A."/>
            <person name="Feng B."/>
            <person name="Cao Y."/>
            <person name="Lipzen A."/>
            <person name="Daum C."/>
            <person name="Hundley H."/>
            <person name="Pangilinan J."/>
            <person name="Johnson J."/>
            <person name="Barry K."/>
            <person name="LaButti K."/>
            <person name="Ng V."/>
            <person name="Ahrendt S."/>
            <person name="Min B."/>
            <person name="Choi I.G."/>
            <person name="Park H."/>
            <person name="Plett J.M."/>
            <person name="Magnuson J."/>
            <person name="Spatafora J.W."/>
            <person name="Nagy L.G."/>
            <person name="Henrissat B."/>
            <person name="Grigoriev I.V."/>
            <person name="Yang Z.L."/>
            <person name="Xu J."/>
            <person name="Martin F.M."/>
        </authorList>
    </citation>
    <scope>NUCLEOTIDE SEQUENCE</scope>
    <source>
        <strain evidence="1">KUC20120723A-06</strain>
    </source>
</reference>
<keyword evidence="2" id="KW-1185">Reference proteome</keyword>
<evidence type="ECO:0000313" key="1">
    <source>
        <dbReference type="EMBL" id="KAH7926143.1"/>
    </source>
</evidence>
<comment type="caution">
    <text evidence="1">The sequence shown here is derived from an EMBL/GenBank/DDBJ whole genome shotgun (WGS) entry which is preliminary data.</text>
</comment>
<evidence type="ECO:0000313" key="2">
    <source>
        <dbReference type="Proteomes" id="UP000790709"/>
    </source>
</evidence>
<accession>A0ACB8BMQ2</accession>
<sequence>MQLTPGLATVLTLLSLSISASAASGSLTIPLAKKSSVTRPDGTVNIEFLRSHTARIAAKYRHTFAAYEKNTGSQHSLLASLIPRNDDASSETKSKGEGVVPLTDENAQLWQGTISVGTPPKKFTVDFDTGSSDLVLPGSNCGSSCSGHTLYSPSASSTAKDLGKPFSLAYGDNSTVKGEQWTDTVNVGGLIAKAQTLGVASQYSEGFGLANFPADGLLGLAFPSISSYPATPLFNTLMTAKPAQLSQPLFAFKLSTSGSELTLGDVDTKAFKGQLTYVAVSAEGYWQVSLDSVNVGKTQVAKNAQAIVDTGTTLIATSSANAKTFYAKIPGSKERSDVFPGLWTVPCSSASQINVSLTFGGQKFAVSPQTFVLGAISSGSPDCMGGVMGQGAAGDAWIVGDVFLQNVYTVYDMGNKRVGFANLA</sequence>
<gene>
    <name evidence="1" type="ORF">BV22DRAFT_1104507</name>
</gene>
<protein>
    <submittedName>
        <fullName evidence="1">Acid protease</fullName>
    </submittedName>
</protein>
<keyword evidence="1" id="KW-0645">Protease</keyword>
<proteinExistence type="predicted"/>